<dbReference type="GO" id="GO:0005525">
    <property type="term" value="F:GTP binding"/>
    <property type="evidence" value="ECO:0007669"/>
    <property type="project" value="InterPro"/>
</dbReference>
<reference evidence="3" key="1">
    <citation type="submission" date="2018-05" db="EMBL/GenBank/DDBJ databases">
        <authorList>
            <person name="Lanie J.A."/>
            <person name="Ng W.-L."/>
            <person name="Kazmierczak K.M."/>
            <person name="Andrzejewski T.M."/>
            <person name="Davidsen T.M."/>
            <person name="Wayne K.J."/>
            <person name="Tettelin H."/>
            <person name="Glass J.I."/>
            <person name="Rusch D."/>
            <person name="Podicherti R."/>
            <person name="Tsui H.-C.T."/>
            <person name="Winkler M.E."/>
        </authorList>
    </citation>
    <scope>NUCLEOTIDE SEQUENCE</scope>
</reference>
<dbReference type="PANTHER" id="PTHR43127">
    <property type="entry name" value="DEVELOPMENTALLY-REGULATED GTP-BINDING PROTEIN 2"/>
    <property type="match status" value="1"/>
</dbReference>
<dbReference type="Pfam" id="PF01926">
    <property type="entry name" value="MMR_HSR1"/>
    <property type="match status" value="1"/>
</dbReference>
<feature type="region of interest" description="Disordered" evidence="1">
    <location>
        <begin position="1"/>
        <end position="22"/>
    </location>
</feature>
<dbReference type="InterPro" id="IPR012675">
    <property type="entry name" value="Beta-grasp_dom_sf"/>
</dbReference>
<dbReference type="InterPro" id="IPR006073">
    <property type="entry name" value="GTP-bd"/>
</dbReference>
<dbReference type="PRINTS" id="PR00326">
    <property type="entry name" value="GTP1OBG"/>
</dbReference>
<gene>
    <name evidence="3" type="ORF">METZ01_LOCUS132904</name>
</gene>
<dbReference type="GO" id="GO:0003924">
    <property type="term" value="F:GTPase activity"/>
    <property type="evidence" value="ECO:0007669"/>
    <property type="project" value="InterPro"/>
</dbReference>
<feature type="compositionally biased region" description="Basic and acidic residues" evidence="1">
    <location>
        <begin position="10"/>
        <end position="22"/>
    </location>
</feature>
<name>A0A381YSW7_9ZZZZ</name>
<feature type="domain" description="TGS" evidence="2">
    <location>
        <begin position="283"/>
        <end position="357"/>
    </location>
</feature>
<dbReference type="Gene3D" id="3.40.50.300">
    <property type="entry name" value="P-loop containing nucleotide triphosphate hydrolases"/>
    <property type="match status" value="1"/>
</dbReference>
<evidence type="ECO:0000259" key="2">
    <source>
        <dbReference type="PROSITE" id="PS51880"/>
    </source>
</evidence>
<dbReference type="PROSITE" id="PS51880">
    <property type="entry name" value="TGS"/>
    <property type="match status" value="1"/>
</dbReference>
<proteinExistence type="predicted"/>
<evidence type="ECO:0000256" key="1">
    <source>
        <dbReference type="SAM" id="MobiDB-lite"/>
    </source>
</evidence>
<dbReference type="InterPro" id="IPR045001">
    <property type="entry name" value="DRG"/>
</dbReference>
<dbReference type="SUPFAM" id="SSF81271">
    <property type="entry name" value="TGS-like"/>
    <property type="match status" value="1"/>
</dbReference>
<evidence type="ECO:0000313" key="3">
    <source>
        <dbReference type="EMBL" id="SVA80050.1"/>
    </source>
</evidence>
<dbReference type="SUPFAM" id="SSF52540">
    <property type="entry name" value="P-loop containing nucleoside triphosphate hydrolases"/>
    <property type="match status" value="1"/>
</dbReference>
<dbReference type="AlphaFoldDB" id="A0A381YSW7"/>
<dbReference type="EMBL" id="UINC01018968">
    <property type="protein sequence ID" value="SVA80050.1"/>
    <property type="molecule type" value="Genomic_DNA"/>
</dbReference>
<dbReference type="InterPro" id="IPR004095">
    <property type="entry name" value="TGS"/>
</dbReference>
<dbReference type="InterPro" id="IPR012676">
    <property type="entry name" value="TGS-like"/>
</dbReference>
<organism evidence="3">
    <name type="scientific">marine metagenome</name>
    <dbReference type="NCBI Taxonomy" id="408172"/>
    <lineage>
        <taxon>unclassified sequences</taxon>
        <taxon>metagenomes</taxon>
        <taxon>ecological metagenomes</taxon>
    </lineage>
</organism>
<feature type="region of interest" description="Disordered" evidence="1">
    <location>
        <begin position="195"/>
        <end position="220"/>
    </location>
</feature>
<protein>
    <recommendedName>
        <fullName evidence="2">TGS domain-containing protein</fullName>
    </recommendedName>
</protein>
<dbReference type="Pfam" id="PF02824">
    <property type="entry name" value="TGS"/>
    <property type="match status" value="1"/>
</dbReference>
<dbReference type="Gene3D" id="3.10.20.30">
    <property type="match status" value="1"/>
</dbReference>
<accession>A0A381YSW7</accession>
<sequence>MPTNVSPEYKQAEGEYRQAREPRERLDCLQKMLSAIPKHKGTEHLQADIKTRIKQLKEELTGPKKGAHRTGPTHVIRAEGAAQISLIGPANAGKSSLHDRLTGSGAATGVYPFTTHLPQPGMMIHEDIQFQLIDLPPVSAEFMENWYVNALQPADAALLVVDPAQPNCIDEVQVILDRLAEKRVTLLTRWPGPIPDATAAECPPVPGDEDEYARPDDDEFGDPFHKELPTLLLATRADRGGSTLEEAQVLQELLGTCFPAMAVSSVTGEGLERLGPFLSSALQIVRVYTRSPGKSADLDRPFTVRQGASVLDVAQLVHKDIAQSLKFARLWGGGQFAGQQVSAEHQLTDGDIIELHSDS</sequence>
<feature type="compositionally biased region" description="Acidic residues" evidence="1">
    <location>
        <begin position="207"/>
        <end position="220"/>
    </location>
</feature>
<dbReference type="InterPro" id="IPR027417">
    <property type="entry name" value="P-loop_NTPase"/>
</dbReference>